<sequence length="377" mass="41356">MNASGKSEGVIAVISPIDGTAVRLALDIELQRTAYRALKSRRGAVIAMKPSTGELLAFVSSPSFDSTLFEKGNPKIDEIFNNKEKPLLNRITEGVYPPGSIFKPIIAAGALEDNTVSDSTIFQDNGFVMAGTLRFGNWYFLQYGKTEGPVNMLKAIQRSNDTYFYQLGEKMGPEKMQTWAEKFGLGTLVDIGLEEAEGTLPSPFWKSEVLKENWYLGDTYNYSIGQGYLLTTPLQMAYALEPFANNGTQCKPQLLKSTPPECIKLPLQQKTLDLIKEGMKKACSPGGTGWPLFNFRIKNLEARRKKLEGVSEDKKASVEAALNRDPAYSIPIQTACKTGTAESHAKSGIPHAWINVFAPLDNPEISITVLVEEGGQG</sequence>
<reference evidence="3" key="1">
    <citation type="submission" date="2017-09" db="EMBL/GenBank/DDBJ databases">
        <title>Depth-based differentiation of microbial function through sediment-hosted aquifers and enrichment of novel symbionts in the deep terrestrial subsurface.</title>
        <authorList>
            <person name="Probst A.J."/>
            <person name="Ladd B."/>
            <person name="Jarett J.K."/>
            <person name="Geller-Mcgrath D.E."/>
            <person name="Sieber C.M.K."/>
            <person name="Emerson J.B."/>
            <person name="Anantharaman K."/>
            <person name="Thomas B.C."/>
            <person name="Malmstrom R."/>
            <person name="Stieglmeier M."/>
            <person name="Klingl A."/>
            <person name="Woyke T."/>
            <person name="Ryan C.M."/>
            <person name="Banfield J.F."/>
        </authorList>
    </citation>
    <scope>NUCLEOTIDE SEQUENCE [LARGE SCALE GENOMIC DNA]</scope>
</reference>
<dbReference type="SUPFAM" id="SSF56601">
    <property type="entry name" value="beta-lactamase/transpeptidase-like"/>
    <property type="match status" value="1"/>
</dbReference>
<protein>
    <recommendedName>
        <fullName evidence="1">Penicillin-binding protein transpeptidase domain-containing protein</fullName>
    </recommendedName>
</protein>
<organism evidence="2 3">
    <name type="scientific">Candidatus Roizmanbacteria bacterium CG03_land_8_20_14_0_80_39_12</name>
    <dbReference type="NCBI Taxonomy" id="1974847"/>
    <lineage>
        <taxon>Bacteria</taxon>
        <taxon>Candidatus Roizmaniibacteriota</taxon>
    </lineage>
</organism>
<dbReference type="PANTHER" id="PTHR30627">
    <property type="entry name" value="PEPTIDOGLYCAN D,D-TRANSPEPTIDASE"/>
    <property type="match status" value="1"/>
</dbReference>
<evidence type="ECO:0000313" key="3">
    <source>
        <dbReference type="Proteomes" id="UP000230119"/>
    </source>
</evidence>
<dbReference type="Pfam" id="PF00905">
    <property type="entry name" value="Transpeptidase"/>
    <property type="match status" value="1"/>
</dbReference>
<dbReference type="EMBL" id="PEVA01000075">
    <property type="protein sequence ID" value="PIV08596.1"/>
    <property type="molecule type" value="Genomic_DNA"/>
</dbReference>
<dbReference type="Gene3D" id="3.40.710.10">
    <property type="entry name" value="DD-peptidase/beta-lactamase superfamily"/>
    <property type="match status" value="1"/>
</dbReference>
<comment type="caution">
    <text evidence="2">The sequence shown here is derived from an EMBL/GenBank/DDBJ whole genome shotgun (WGS) entry which is preliminary data.</text>
</comment>
<dbReference type="PANTHER" id="PTHR30627:SF2">
    <property type="entry name" value="PEPTIDOGLYCAN D,D-TRANSPEPTIDASE MRDA"/>
    <property type="match status" value="1"/>
</dbReference>
<dbReference type="GO" id="GO:0005886">
    <property type="term" value="C:plasma membrane"/>
    <property type="evidence" value="ECO:0007669"/>
    <property type="project" value="TreeGrafter"/>
</dbReference>
<evidence type="ECO:0000259" key="1">
    <source>
        <dbReference type="Pfam" id="PF00905"/>
    </source>
</evidence>
<dbReference type="GO" id="GO:0071972">
    <property type="term" value="F:peptidoglycan L,D-transpeptidase activity"/>
    <property type="evidence" value="ECO:0007669"/>
    <property type="project" value="TreeGrafter"/>
</dbReference>
<accession>A0A2M7BSY2</accession>
<evidence type="ECO:0000313" key="2">
    <source>
        <dbReference type="EMBL" id="PIV08596.1"/>
    </source>
</evidence>
<feature type="domain" description="Penicillin-binding protein transpeptidase" evidence="1">
    <location>
        <begin position="43"/>
        <end position="375"/>
    </location>
</feature>
<dbReference type="InterPro" id="IPR050515">
    <property type="entry name" value="Beta-lactam/transpept"/>
</dbReference>
<dbReference type="InterPro" id="IPR012338">
    <property type="entry name" value="Beta-lactam/transpept-like"/>
</dbReference>
<feature type="non-terminal residue" evidence="2">
    <location>
        <position position="377"/>
    </location>
</feature>
<dbReference type="GO" id="GO:0071555">
    <property type="term" value="P:cell wall organization"/>
    <property type="evidence" value="ECO:0007669"/>
    <property type="project" value="TreeGrafter"/>
</dbReference>
<dbReference type="AlphaFoldDB" id="A0A2M7BSY2"/>
<gene>
    <name evidence="2" type="ORF">COS52_01880</name>
</gene>
<dbReference type="Proteomes" id="UP000230119">
    <property type="component" value="Unassembled WGS sequence"/>
</dbReference>
<dbReference type="GO" id="GO:0008658">
    <property type="term" value="F:penicillin binding"/>
    <property type="evidence" value="ECO:0007669"/>
    <property type="project" value="InterPro"/>
</dbReference>
<proteinExistence type="predicted"/>
<dbReference type="InterPro" id="IPR001460">
    <property type="entry name" value="PCN-bd_Tpept"/>
</dbReference>
<name>A0A2M7BSY2_9BACT</name>